<comment type="caution">
    <text evidence="4">The sequence shown here is derived from an EMBL/GenBank/DDBJ whole genome shotgun (WGS) entry which is preliminary data.</text>
</comment>
<evidence type="ECO:0000256" key="1">
    <source>
        <dbReference type="SAM" id="MobiDB-lite"/>
    </source>
</evidence>
<dbReference type="RefSeq" id="WP_083562442.1">
    <property type="nucleotide sequence ID" value="NZ_AQQV01000003.1"/>
</dbReference>
<dbReference type="PANTHER" id="PTHR38731">
    <property type="entry name" value="LIPL45-RELATED LIPOPROTEIN-RELATED"/>
    <property type="match status" value="1"/>
</dbReference>
<protein>
    <recommendedName>
        <fullName evidence="3">FecR protein domain-containing protein</fullName>
    </recommendedName>
</protein>
<dbReference type="AlphaFoldDB" id="A0A1Y1SC67"/>
<gene>
    <name evidence="4" type="ORF">ATO7_13123</name>
</gene>
<feature type="region of interest" description="Disordered" evidence="1">
    <location>
        <begin position="243"/>
        <end position="295"/>
    </location>
</feature>
<reference evidence="4 5" key="1">
    <citation type="submission" date="2013-04" db="EMBL/GenBank/DDBJ databases">
        <title>Oceanococcus atlanticus 22II-S10r2 Genome Sequencing.</title>
        <authorList>
            <person name="Lai Q."/>
            <person name="Li G."/>
            <person name="Shao Z."/>
        </authorList>
    </citation>
    <scope>NUCLEOTIDE SEQUENCE [LARGE SCALE GENOMIC DNA]</scope>
    <source>
        <strain evidence="4 5">22II-S10r2</strain>
    </source>
</reference>
<dbReference type="Pfam" id="PF04773">
    <property type="entry name" value="FecR"/>
    <property type="match status" value="1"/>
</dbReference>
<evidence type="ECO:0000256" key="2">
    <source>
        <dbReference type="SAM" id="SignalP"/>
    </source>
</evidence>
<dbReference type="EMBL" id="AQQV01000003">
    <property type="protein sequence ID" value="ORE86240.1"/>
    <property type="molecule type" value="Genomic_DNA"/>
</dbReference>
<evidence type="ECO:0000313" key="4">
    <source>
        <dbReference type="EMBL" id="ORE86240.1"/>
    </source>
</evidence>
<feature type="chain" id="PRO_5012711256" description="FecR protein domain-containing protein" evidence="2">
    <location>
        <begin position="19"/>
        <end position="538"/>
    </location>
</feature>
<accession>A0A1Y1SC67</accession>
<dbReference type="InterPro" id="IPR006860">
    <property type="entry name" value="FecR"/>
</dbReference>
<keyword evidence="2" id="KW-0732">Signal</keyword>
<keyword evidence="5" id="KW-1185">Reference proteome</keyword>
<organism evidence="4 5">
    <name type="scientific">Oceanococcus atlanticus</name>
    <dbReference type="NCBI Taxonomy" id="1317117"/>
    <lineage>
        <taxon>Bacteria</taxon>
        <taxon>Pseudomonadati</taxon>
        <taxon>Pseudomonadota</taxon>
        <taxon>Gammaproteobacteria</taxon>
        <taxon>Chromatiales</taxon>
        <taxon>Oceanococcaceae</taxon>
        <taxon>Oceanococcus</taxon>
    </lineage>
</organism>
<dbReference type="STRING" id="1317117.ATO7_13123"/>
<proteinExistence type="predicted"/>
<feature type="signal peptide" evidence="2">
    <location>
        <begin position="1"/>
        <end position="18"/>
    </location>
</feature>
<evidence type="ECO:0000313" key="5">
    <source>
        <dbReference type="Proteomes" id="UP000192342"/>
    </source>
</evidence>
<dbReference type="OrthoDB" id="7028389at2"/>
<sequence>MMRILLLLLMTLPGLAMADSGRILYVTGQVTVERGGKLYRAVKNARVVEGDTISTSATGRLHIRMSDRTLLSLKPDTRFTIESYRHAAARSTSTLGSSSASEDRSVFGLLKGGFRAITGLIGQRDKSAFSVNTPVATIGIRGTSFVADLQVPDNQQAVADDVLNPQRYVQLAQAGAMQPGTLALPDDAGQTRLTVGVGDGAVILSNAGGSLVLENGEFGQVTAQSQAPQRLLRPVPDEELENASFDDEDLSFSSDDDTQTQLGLRTMPGSSDPAGGSDAANNEAEETVPQDSEPLSRRNLAYASALQSQGSNATALTLADQATLVDSNGDVVGFVTGIDNNGQVEPVVVQLDQGQIVNRGADPQTGLSWGRWSGEAVSLTNAAGESTSLSTEQLNLHMVQSDSSNGSIAVPITGSREFTLVGNTDPTSSTGATGFLGHAALSANFDTQRVTSSLSLSVDQQNWQAQGQGQLGAGLGSGTPEHLFGGTYSSVRVNGVAGGQGQFSGFFTDQAGAAGLSYALQNNGESVHGSAAFEAASP</sequence>
<dbReference type="Proteomes" id="UP000192342">
    <property type="component" value="Unassembled WGS sequence"/>
</dbReference>
<feature type="domain" description="FecR protein" evidence="3">
    <location>
        <begin position="51"/>
        <end position="150"/>
    </location>
</feature>
<evidence type="ECO:0000259" key="3">
    <source>
        <dbReference type="Pfam" id="PF04773"/>
    </source>
</evidence>
<name>A0A1Y1SC67_9GAMM</name>
<feature type="compositionally biased region" description="Acidic residues" evidence="1">
    <location>
        <begin position="243"/>
        <end position="258"/>
    </location>
</feature>